<evidence type="ECO:0000256" key="2">
    <source>
        <dbReference type="ARBA" id="ARBA00023004"/>
    </source>
</evidence>
<sequence>MGQNLATKILANHLVEGELVAGQPIAIKIDHTLLQDATGTMAMLEFIATEVPRVKVDLAAQYVDHNLLQTDNKNADDHAFLASCAEKFGIYLSKPGNGVSHQVQLERFGVPGTTLLGADSHTPTAAGLGQLAIGAGGLDVALAMAGHPFHLTCPRIWGIKLTGELRPWVSGKDVILEMLRRHTVKGGVGRIIEYYGPGVATLSATDRATIGNMGAELGATTTIFPSDRRTREFLEAQGRGDCWRELTADPDAGYDDYDEIDLSQVEPLIACPSSPDNVVRVAEIEGLKVDQVIVGSSVNSSFRDLMTVCRILEGRRIAPGLSFHINPGSRQVLENVVDKGGLMMLLLAGAQVHQPGCLGCIGMGQAPGTNQVSLRTFPRNFPGRSGTKEDRVYLCSPETAAAAGVYGVVTDPRKLGDLLPWPAVQNPERYLVDDSGIAAPPEDGSRVEIVTGPNIVPFPAFASLPDQLDLEVMIKVGDNISTDTIMPAGNKVLPFRSNIPAISKFVFEQADPEFSERAKAKGDGVVVAGENYGQGSSREHAALAPRYLGIRAKIAKGFARIHRANLINFGILPLTFKNPGDYDRLNRGDRLRIAGLRDQVASGAVELTWQLGSGGEVVTLLNANEREREELLAGGLLNKVREESHGR</sequence>
<comment type="caution">
    <text evidence="6">The sequence shown here is derived from an EMBL/GenBank/DDBJ whole genome shotgun (WGS) entry which is preliminary data.</text>
</comment>
<dbReference type="InterPro" id="IPR036008">
    <property type="entry name" value="Aconitase_4Fe-4S_dom"/>
</dbReference>
<reference evidence="7" key="1">
    <citation type="submission" date="2020-06" db="EMBL/GenBank/DDBJ databases">
        <title>Draft genomic sequecing of Geomonas sp. Red745.</title>
        <authorList>
            <person name="Itoh H."/>
            <person name="Xu Z.X."/>
            <person name="Ushijima N."/>
            <person name="Masuda Y."/>
            <person name="Shiratori Y."/>
            <person name="Senoo K."/>
        </authorList>
    </citation>
    <scope>NUCLEOTIDE SEQUENCE [LARGE SCALE GENOMIC DNA]</scope>
    <source>
        <strain evidence="7">Red745</strain>
    </source>
</reference>
<evidence type="ECO:0000259" key="5">
    <source>
        <dbReference type="Pfam" id="PF00694"/>
    </source>
</evidence>
<dbReference type="PANTHER" id="PTHR43160:SF3">
    <property type="entry name" value="ACONITATE HYDRATASE, MITOCHONDRIAL"/>
    <property type="match status" value="1"/>
</dbReference>
<organism evidence="6 7">
    <name type="scientific">Geomonas limicola</name>
    <dbReference type="NCBI Taxonomy" id="2740186"/>
    <lineage>
        <taxon>Bacteria</taxon>
        <taxon>Pseudomonadati</taxon>
        <taxon>Thermodesulfobacteriota</taxon>
        <taxon>Desulfuromonadia</taxon>
        <taxon>Geobacterales</taxon>
        <taxon>Geobacteraceae</taxon>
        <taxon>Geomonas</taxon>
    </lineage>
</organism>
<dbReference type="Gene3D" id="3.20.19.10">
    <property type="entry name" value="Aconitase, domain 4"/>
    <property type="match status" value="1"/>
</dbReference>
<name>A0A6V8NDT9_9BACT</name>
<evidence type="ECO:0000256" key="1">
    <source>
        <dbReference type="ARBA" id="ARBA00022723"/>
    </source>
</evidence>
<dbReference type="PANTHER" id="PTHR43160">
    <property type="entry name" value="ACONITATE HYDRATASE B"/>
    <property type="match status" value="1"/>
</dbReference>
<dbReference type="InterPro" id="IPR015931">
    <property type="entry name" value="Acnase/IPM_dHydase_lsu_aba_1/3"/>
</dbReference>
<dbReference type="InterPro" id="IPR006250">
    <property type="entry name" value="Aconitase_put"/>
</dbReference>
<evidence type="ECO:0000259" key="4">
    <source>
        <dbReference type="Pfam" id="PF00330"/>
    </source>
</evidence>
<feature type="domain" description="Aconitase A/isopropylmalate dehydratase small subunit swivel" evidence="5">
    <location>
        <begin position="519"/>
        <end position="578"/>
    </location>
</feature>
<keyword evidence="2" id="KW-0408">Iron</keyword>
<evidence type="ECO:0000256" key="3">
    <source>
        <dbReference type="ARBA" id="ARBA00023014"/>
    </source>
</evidence>
<accession>A0A6V8NDT9</accession>
<gene>
    <name evidence="6" type="ORF">GMLC_33120</name>
</gene>
<keyword evidence="7" id="KW-1185">Reference proteome</keyword>
<dbReference type="NCBIfam" id="TIGR01342">
    <property type="entry name" value="acon_putative"/>
    <property type="match status" value="1"/>
</dbReference>
<dbReference type="PRINTS" id="PR00415">
    <property type="entry name" value="ACONITASE"/>
</dbReference>
<keyword evidence="1" id="KW-0479">Metal-binding</keyword>
<dbReference type="GO" id="GO:0051539">
    <property type="term" value="F:4 iron, 4 sulfur cluster binding"/>
    <property type="evidence" value="ECO:0007669"/>
    <property type="project" value="TreeGrafter"/>
</dbReference>
<dbReference type="GO" id="GO:0046872">
    <property type="term" value="F:metal ion binding"/>
    <property type="evidence" value="ECO:0007669"/>
    <property type="project" value="UniProtKB-KW"/>
</dbReference>
<dbReference type="SUPFAM" id="SSF52016">
    <property type="entry name" value="LeuD/IlvD-like"/>
    <property type="match status" value="1"/>
</dbReference>
<dbReference type="Gene3D" id="3.30.499.10">
    <property type="entry name" value="Aconitase, domain 3"/>
    <property type="match status" value="2"/>
</dbReference>
<dbReference type="RefSeq" id="WP_183362322.1">
    <property type="nucleotide sequence ID" value="NZ_BLXZ01000007.1"/>
</dbReference>
<dbReference type="InterPro" id="IPR000573">
    <property type="entry name" value="AconitaseA/IPMdHydase_ssu_swvl"/>
</dbReference>
<protein>
    <submittedName>
        <fullName evidence="6">Aconitate hydratase</fullName>
    </submittedName>
</protein>
<dbReference type="CDD" id="cd01579">
    <property type="entry name" value="AcnA_Bact_Swivel"/>
    <property type="match status" value="1"/>
</dbReference>
<dbReference type="GO" id="GO:0003994">
    <property type="term" value="F:aconitate hydratase activity"/>
    <property type="evidence" value="ECO:0007669"/>
    <property type="project" value="TreeGrafter"/>
</dbReference>
<dbReference type="NCBIfam" id="NF005558">
    <property type="entry name" value="PRK07229.1"/>
    <property type="match status" value="1"/>
</dbReference>
<proteinExistence type="predicted"/>
<evidence type="ECO:0000313" key="7">
    <source>
        <dbReference type="Proteomes" id="UP000587586"/>
    </source>
</evidence>
<dbReference type="InterPro" id="IPR050926">
    <property type="entry name" value="Aconitase/IPM_isomerase"/>
</dbReference>
<keyword evidence="3" id="KW-0411">Iron-sulfur</keyword>
<dbReference type="Pfam" id="PF00694">
    <property type="entry name" value="Aconitase_C"/>
    <property type="match status" value="1"/>
</dbReference>
<dbReference type="AlphaFoldDB" id="A0A6V8NDT9"/>
<feature type="domain" description="Aconitase/3-isopropylmalate dehydratase large subunit alpha/beta/alpha" evidence="4">
    <location>
        <begin position="8"/>
        <end position="283"/>
    </location>
</feature>
<evidence type="ECO:0000313" key="6">
    <source>
        <dbReference type="EMBL" id="GFO69733.1"/>
    </source>
</evidence>
<dbReference type="GO" id="GO:0006099">
    <property type="term" value="P:tricarboxylic acid cycle"/>
    <property type="evidence" value="ECO:0007669"/>
    <property type="project" value="TreeGrafter"/>
</dbReference>
<dbReference type="GO" id="GO:0005829">
    <property type="term" value="C:cytosol"/>
    <property type="evidence" value="ECO:0007669"/>
    <property type="project" value="TreeGrafter"/>
</dbReference>
<dbReference type="SUPFAM" id="SSF53732">
    <property type="entry name" value="Aconitase iron-sulfur domain"/>
    <property type="match status" value="1"/>
</dbReference>
<dbReference type="InterPro" id="IPR001030">
    <property type="entry name" value="Acoase/IPM_deHydtase_lsu_aba"/>
</dbReference>
<dbReference type="Proteomes" id="UP000587586">
    <property type="component" value="Unassembled WGS sequence"/>
</dbReference>
<dbReference type="Pfam" id="PF00330">
    <property type="entry name" value="Aconitase"/>
    <property type="match status" value="1"/>
</dbReference>
<dbReference type="EMBL" id="BLXZ01000007">
    <property type="protein sequence ID" value="GFO69733.1"/>
    <property type="molecule type" value="Genomic_DNA"/>
</dbReference>
<dbReference type="InterPro" id="IPR015928">
    <property type="entry name" value="Aconitase/3IPM_dehydase_swvl"/>
</dbReference>